<dbReference type="HOGENOM" id="CLU_043680_0_0_1"/>
<accession>L8X3U8</accession>
<evidence type="ECO:0000313" key="3">
    <source>
        <dbReference type="Proteomes" id="UP000011668"/>
    </source>
</evidence>
<dbReference type="Proteomes" id="UP000011668">
    <property type="component" value="Unassembled WGS sequence"/>
</dbReference>
<proteinExistence type="predicted"/>
<organism evidence="2 3">
    <name type="scientific">Thanatephorus cucumeris (strain AG1-IA)</name>
    <name type="common">Rice sheath blight fungus</name>
    <name type="synonym">Rhizoctonia solani</name>
    <dbReference type="NCBI Taxonomy" id="983506"/>
    <lineage>
        <taxon>Eukaryota</taxon>
        <taxon>Fungi</taxon>
        <taxon>Dikarya</taxon>
        <taxon>Basidiomycota</taxon>
        <taxon>Agaricomycotina</taxon>
        <taxon>Agaricomycetes</taxon>
        <taxon>Cantharellales</taxon>
        <taxon>Ceratobasidiaceae</taxon>
        <taxon>Rhizoctonia</taxon>
        <taxon>Rhizoctonia solani AG-1</taxon>
    </lineage>
</organism>
<dbReference type="PANTHER" id="PTHR42034">
    <property type="entry name" value="CHROMOSOME 7, WHOLE GENOME SHOTGUN SEQUENCE-RELATED"/>
    <property type="match status" value="1"/>
</dbReference>
<dbReference type="Gene3D" id="3.30.559.30">
    <property type="entry name" value="Nonribosomal peptide synthetase, condensation domain"/>
    <property type="match status" value="1"/>
</dbReference>
<dbReference type="PANTHER" id="PTHR42034:SF1">
    <property type="entry name" value="CONDENSATION DOMAIN-CONTAINING PROTEIN"/>
    <property type="match status" value="1"/>
</dbReference>
<gene>
    <name evidence="2" type="ORF">AG1IA_02265</name>
</gene>
<dbReference type="EMBL" id="AFRT01000511">
    <property type="protein sequence ID" value="ELU43708.1"/>
    <property type="molecule type" value="Genomic_DNA"/>
</dbReference>
<protein>
    <submittedName>
        <fullName evidence="2">Uncharacterized protein</fullName>
    </submittedName>
</protein>
<name>L8X3U8_THACA</name>
<comment type="caution">
    <text evidence="2">The sequence shown here is derived from an EMBL/GenBank/DDBJ whole genome shotgun (WGS) entry which is preliminary data.</text>
</comment>
<dbReference type="OrthoDB" id="2548233at2759"/>
<evidence type="ECO:0000313" key="2">
    <source>
        <dbReference type="EMBL" id="ELU43708.1"/>
    </source>
</evidence>
<dbReference type="Gene3D" id="3.30.559.10">
    <property type="entry name" value="Chloramphenicol acetyltransferase-like domain"/>
    <property type="match status" value="1"/>
</dbReference>
<sequence>MTHPALEDCHWQRRTGSDGVVAYTRPMVAGEQTLDQIHQLIHGHDQFLFGATFQSNLAIEERLLDALIRLRYYSPLVAAQPQKGIHDNELRSWVYTPVFDDQAAASWARKVLTVKASTKQLPDAESHVCDILSQPLPPNEIFQVHLIGPHQDGQFTLFTYKSHALAEGQSAIDLLATLSDWIINPDAGVDLTWGEEWRNLLPGTNVTLGREKEKWDMESSETPAEIKRKNGTGKASHLREPIHDGCSITKLGKIVRTHRQLDETTTSRLVQATRSEGISITHLFEAAHAIATYTIEPLSAEELAESHVRYFPSITRHHRKAPYDKRELVGNVNTAFTQIIPAKVHCDKTTVRDRVLAIAQEVKNNYRAFIANPQHPLMEATLIKLYPLRGPLGVDINANTGEILGLGIIDNKLPLVWRSSDGHHTIRINDVHLGEYMPAHVTFSHRMVHLWTLEGKLRIQIQASDVWDESYLARFLDEWKPSVRRAGVQQGK</sequence>
<reference evidence="2 3" key="1">
    <citation type="journal article" date="2013" name="Nat. Commun.">
        <title>The evolution and pathogenic mechanisms of the rice sheath blight pathogen.</title>
        <authorList>
            <person name="Zheng A."/>
            <person name="Lin R."/>
            <person name="Xu L."/>
            <person name="Qin P."/>
            <person name="Tang C."/>
            <person name="Ai P."/>
            <person name="Zhang D."/>
            <person name="Liu Y."/>
            <person name="Sun Z."/>
            <person name="Feng H."/>
            <person name="Wang Y."/>
            <person name="Chen Y."/>
            <person name="Liang X."/>
            <person name="Fu R."/>
            <person name="Li Q."/>
            <person name="Zhang J."/>
            <person name="Yu X."/>
            <person name="Xie Z."/>
            <person name="Ding L."/>
            <person name="Guan P."/>
            <person name="Tang J."/>
            <person name="Liang Y."/>
            <person name="Wang S."/>
            <person name="Deng Q."/>
            <person name="Li S."/>
            <person name="Zhu J."/>
            <person name="Wang L."/>
            <person name="Liu H."/>
            <person name="Li P."/>
        </authorList>
    </citation>
    <scope>NUCLEOTIDE SEQUENCE [LARGE SCALE GENOMIC DNA]</scope>
    <source>
        <strain evidence="3">AG-1 IA</strain>
    </source>
</reference>
<dbReference type="OMA" id="HTIMDAR"/>
<dbReference type="InterPro" id="IPR023213">
    <property type="entry name" value="CAT-like_dom_sf"/>
</dbReference>
<dbReference type="AlphaFoldDB" id="L8X3U8"/>
<feature type="region of interest" description="Disordered" evidence="1">
    <location>
        <begin position="219"/>
        <end position="239"/>
    </location>
</feature>
<keyword evidence="3" id="KW-1185">Reference proteome</keyword>
<evidence type="ECO:0000256" key="1">
    <source>
        <dbReference type="SAM" id="MobiDB-lite"/>
    </source>
</evidence>